<dbReference type="PANTHER" id="PTHR30294">
    <property type="entry name" value="MEMBRANE COMPONENT OF ABC TRANSPORTER YHHJ-RELATED"/>
    <property type="match status" value="1"/>
</dbReference>
<comment type="caution">
    <text evidence="8">The sequence shown here is derived from an EMBL/GenBank/DDBJ whole genome shotgun (WGS) entry which is preliminary data.</text>
</comment>
<evidence type="ECO:0000256" key="5">
    <source>
        <dbReference type="ARBA" id="ARBA00023136"/>
    </source>
</evidence>
<comment type="subcellular location">
    <subcellularLocation>
        <location evidence="1">Cell membrane</location>
        <topology evidence="1">Multi-pass membrane protein</topology>
    </subcellularLocation>
</comment>
<feature type="transmembrane region" description="Helical" evidence="6">
    <location>
        <begin position="301"/>
        <end position="324"/>
    </location>
</feature>
<feature type="transmembrane region" description="Helical" evidence="6">
    <location>
        <begin position="391"/>
        <end position="410"/>
    </location>
</feature>
<sequence>MKSLKWKQVDVMRNSRLGIIIEEVYKKNVFSWSFVMLLLSPILMVAIVAIISGVIGMATASDSIGTVSIIGATDQTVSAIETEDNGQNKLIFDQDVDQAQEALVNEEIDGYLVIDESDPEAIQAEFYKSNTGKNISTTGFQTVLESIQLSNRSQALGLTEEESSHLIDSNVAIQSQTIDLESGTSESDQDIQSMVRTGVAYVVSFIVFMFVMNYISIISQEIAVEKGSRIMEIILSSISSTTHFMGKMLGIFLVLLTQVAFYAILLGIIFITIRNTLMLAELQVLLGDETIPSLLSNSASIIGWSGLLAFLGIITYSVLGAFLGSLVSNVQDVNKMITPIILLSITGFYIGMFGLGFSNNILVRVASQIPFFTPFVMPFRIAAETVSTTEIILSVIISLLFSILCLWLSANFYKSNVLTYSDKGLLGTLKQSYTLRQSEKKG</sequence>
<gene>
    <name evidence="8" type="ORF">A6J77_001105</name>
</gene>
<proteinExistence type="predicted"/>
<keyword evidence="3 6" id="KW-0812">Transmembrane</keyword>
<evidence type="ECO:0000256" key="1">
    <source>
        <dbReference type="ARBA" id="ARBA00004651"/>
    </source>
</evidence>
<dbReference type="InterPro" id="IPR013525">
    <property type="entry name" value="ABC2_TM"/>
</dbReference>
<dbReference type="AlphaFoldDB" id="A0A2J9PKT8"/>
<keyword evidence="2" id="KW-1003">Cell membrane</keyword>
<accession>A0A2J9PKT8</accession>
<keyword evidence="5 6" id="KW-0472">Membrane</keyword>
<feature type="transmembrane region" description="Helical" evidence="6">
    <location>
        <begin position="34"/>
        <end position="58"/>
    </location>
</feature>
<dbReference type="PANTHER" id="PTHR30294:SF29">
    <property type="entry name" value="MULTIDRUG ABC TRANSPORTER PERMEASE YBHS-RELATED"/>
    <property type="match status" value="1"/>
</dbReference>
<feature type="domain" description="ABC-2 type transporter transmembrane" evidence="7">
    <location>
        <begin position="32"/>
        <end position="410"/>
    </location>
</feature>
<organism evidence="8 9">
    <name type="scientific">Aerococcus viridans</name>
    <dbReference type="NCBI Taxonomy" id="1377"/>
    <lineage>
        <taxon>Bacteria</taxon>
        <taxon>Bacillati</taxon>
        <taxon>Bacillota</taxon>
        <taxon>Bacilli</taxon>
        <taxon>Lactobacillales</taxon>
        <taxon>Aerococcaceae</taxon>
        <taxon>Aerococcus</taxon>
    </lineage>
</organism>
<feature type="transmembrane region" description="Helical" evidence="6">
    <location>
        <begin position="336"/>
        <end position="355"/>
    </location>
</feature>
<evidence type="ECO:0000256" key="3">
    <source>
        <dbReference type="ARBA" id="ARBA00022692"/>
    </source>
</evidence>
<evidence type="ECO:0000313" key="9">
    <source>
        <dbReference type="Proteomes" id="UP000192813"/>
    </source>
</evidence>
<name>A0A2J9PKT8_9LACT</name>
<feature type="transmembrane region" description="Helical" evidence="6">
    <location>
        <begin position="198"/>
        <end position="219"/>
    </location>
</feature>
<keyword evidence="4 6" id="KW-1133">Transmembrane helix</keyword>
<dbReference type="Proteomes" id="UP000192813">
    <property type="component" value="Unassembled WGS sequence"/>
</dbReference>
<reference evidence="9" key="1">
    <citation type="submission" date="2017-12" db="EMBL/GenBank/DDBJ databases">
        <title>FDA dAtabase for Regulatory Grade micrObial Sequences (FDA-ARGOS): Supporting development and validation of Infectious Disease Dx tests.</title>
        <authorList>
            <person name="Hoffmann M."/>
            <person name="Allard M."/>
            <person name="Evans P."/>
            <person name="Brown E."/>
            <person name="Tallon L."/>
            <person name="Sadzewicz L."/>
            <person name="Sengamalay N."/>
            <person name="Ott S."/>
            <person name="Godinez A."/>
            <person name="Nagaraj S."/>
            <person name="Vavikolanu K."/>
            <person name="Aluvathingal J."/>
            <person name="Nadendla S."/>
            <person name="Sichtig H."/>
        </authorList>
    </citation>
    <scope>NUCLEOTIDE SEQUENCE [LARGE SCALE GENOMIC DNA]</scope>
    <source>
        <strain evidence="9">FDAARGOS_249</strain>
    </source>
</reference>
<dbReference type="GO" id="GO:0140359">
    <property type="term" value="F:ABC-type transporter activity"/>
    <property type="evidence" value="ECO:0007669"/>
    <property type="project" value="InterPro"/>
</dbReference>
<feature type="transmembrane region" description="Helical" evidence="6">
    <location>
        <begin position="249"/>
        <end position="273"/>
    </location>
</feature>
<evidence type="ECO:0000313" key="8">
    <source>
        <dbReference type="EMBL" id="PNL90917.1"/>
    </source>
</evidence>
<evidence type="ECO:0000256" key="6">
    <source>
        <dbReference type="SAM" id="Phobius"/>
    </source>
</evidence>
<protein>
    <submittedName>
        <fullName evidence="8">ABC transporter permease</fullName>
    </submittedName>
</protein>
<evidence type="ECO:0000259" key="7">
    <source>
        <dbReference type="Pfam" id="PF12698"/>
    </source>
</evidence>
<dbReference type="InterPro" id="IPR051449">
    <property type="entry name" value="ABC-2_transporter_component"/>
</dbReference>
<dbReference type="EMBL" id="NBTM02000001">
    <property type="protein sequence ID" value="PNL90917.1"/>
    <property type="molecule type" value="Genomic_DNA"/>
</dbReference>
<evidence type="ECO:0000256" key="2">
    <source>
        <dbReference type="ARBA" id="ARBA00022475"/>
    </source>
</evidence>
<dbReference type="GO" id="GO:0005886">
    <property type="term" value="C:plasma membrane"/>
    <property type="evidence" value="ECO:0007669"/>
    <property type="project" value="UniProtKB-SubCell"/>
</dbReference>
<evidence type="ECO:0000256" key="4">
    <source>
        <dbReference type="ARBA" id="ARBA00022989"/>
    </source>
</evidence>
<dbReference type="Pfam" id="PF12698">
    <property type="entry name" value="ABC2_membrane_3"/>
    <property type="match status" value="1"/>
</dbReference>